<dbReference type="KEGG" id="tbn:TBH_C1007"/>
<dbReference type="Gene3D" id="1.10.287.470">
    <property type="entry name" value="Helix hairpin bin"/>
    <property type="match status" value="1"/>
</dbReference>
<comment type="similarity">
    <text evidence="1">Belongs to the membrane fusion protein (MFP) (TC 8.A.1) family.</text>
</comment>
<gene>
    <name evidence="3" type="ORF">TBH_C1007</name>
</gene>
<protein>
    <submittedName>
        <fullName evidence="3">RND family efflux transporter MFP subunit</fullName>
    </submittedName>
</protein>
<evidence type="ECO:0000256" key="1">
    <source>
        <dbReference type="ARBA" id="ARBA00009477"/>
    </source>
</evidence>
<proteinExistence type="inferred from homology"/>
<dbReference type="InterPro" id="IPR006143">
    <property type="entry name" value="RND_pump_MFP"/>
</dbReference>
<keyword evidence="4" id="KW-1185">Reference proteome</keyword>
<dbReference type="RefSeq" id="WP_041066194.1">
    <property type="nucleotide sequence ID" value="NZ_AP012273.1"/>
</dbReference>
<dbReference type="EMBL" id="AP012273">
    <property type="protein sequence ID" value="BAO43937.1"/>
    <property type="molecule type" value="Genomic_DNA"/>
</dbReference>
<reference evidence="3 4" key="1">
    <citation type="journal article" date="2014" name="PLoS ONE">
        <title>Physiological and genomic features of a novel sulfur-oxidizing gammaproteobacterium belonging to a previously uncultivated symbiotic lineage isolated from a hydrothermal vent.</title>
        <authorList>
            <person name="Nunoura T."/>
            <person name="Takaki Y."/>
            <person name="Kazama H."/>
            <person name="Kakuta J."/>
            <person name="Shimamura S."/>
            <person name="Makita H."/>
            <person name="Hirai M."/>
            <person name="Miyazaki M."/>
            <person name="Takai K."/>
        </authorList>
    </citation>
    <scope>NUCLEOTIDE SEQUENCE [LARGE SCALE GENOMIC DNA]</scope>
    <source>
        <strain evidence="3 4">Hiromi1</strain>
    </source>
</reference>
<dbReference type="OrthoDB" id="9806939at2"/>
<name>A0A7U6GHX9_9GAMM</name>
<sequence>MFNKHPWIISLLLALGLGIWLASGSINGDQAGTEQASDADRQTAKHAPVAIKVRVATVHSEPVERSIVLYGRTEPNRSLNLKAEVDGRVEAILKKRGEPVKAGDAIIRIAANDRPHLLEHARAELAQRRLEYQGALSLKAKGFQGKAELARKKALMKESEAKVAALQRELRNTVVHAPFDGLLLERMVEIGDYLNVGTKLAKLVDLDPLVVRGDVTQADISQLHTGQKALVTLSNGQRHEGYIRYLSRVADEDTNTFRVEVALDNADAHIPGGLGVELQIPLETIMAVHISPALLALNKTGVIGVKWVKDNVVQFTPIDVVRSDTDGAWIRGLEEQTDIITVGQAFVREGDQVETQQGDS</sequence>
<dbReference type="PANTHER" id="PTHR30469:SF29">
    <property type="entry name" value="BLR2860 PROTEIN"/>
    <property type="match status" value="1"/>
</dbReference>
<dbReference type="GO" id="GO:1990281">
    <property type="term" value="C:efflux pump complex"/>
    <property type="evidence" value="ECO:0007669"/>
    <property type="project" value="TreeGrafter"/>
</dbReference>
<dbReference type="NCBIfam" id="TIGR01730">
    <property type="entry name" value="RND_mfp"/>
    <property type="match status" value="1"/>
</dbReference>
<dbReference type="Gene3D" id="2.40.30.170">
    <property type="match status" value="1"/>
</dbReference>
<dbReference type="Proteomes" id="UP000031631">
    <property type="component" value="Chromosome"/>
</dbReference>
<organism evidence="3 4">
    <name type="scientific">Thiolapillus brandeum</name>
    <dbReference type="NCBI Taxonomy" id="1076588"/>
    <lineage>
        <taxon>Bacteria</taxon>
        <taxon>Pseudomonadati</taxon>
        <taxon>Pseudomonadota</taxon>
        <taxon>Gammaproteobacteria</taxon>
        <taxon>Chromatiales</taxon>
        <taxon>Sedimenticolaceae</taxon>
        <taxon>Thiolapillus</taxon>
    </lineage>
</organism>
<dbReference type="Gene3D" id="2.40.50.100">
    <property type="match status" value="1"/>
</dbReference>
<evidence type="ECO:0000256" key="2">
    <source>
        <dbReference type="SAM" id="Coils"/>
    </source>
</evidence>
<evidence type="ECO:0000313" key="4">
    <source>
        <dbReference type="Proteomes" id="UP000031631"/>
    </source>
</evidence>
<dbReference type="SUPFAM" id="SSF111369">
    <property type="entry name" value="HlyD-like secretion proteins"/>
    <property type="match status" value="1"/>
</dbReference>
<keyword evidence="2" id="KW-0175">Coiled coil</keyword>
<dbReference type="AlphaFoldDB" id="A0A7U6GHX9"/>
<accession>A0A7U6GHX9</accession>
<feature type="coiled-coil region" evidence="2">
    <location>
        <begin position="149"/>
        <end position="176"/>
    </location>
</feature>
<dbReference type="GO" id="GO:0015562">
    <property type="term" value="F:efflux transmembrane transporter activity"/>
    <property type="evidence" value="ECO:0007669"/>
    <property type="project" value="TreeGrafter"/>
</dbReference>
<dbReference type="PANTHER" id="PTHR30469">
    <property type="entry name" value="MULTIDRUG RESISTANCE PROTEIN MDTA"/>
    <property type="match status" value="1"/>
</dbReference>
<evidence type="ECO:0000313" key="3">
    <source>
        <dbReference type="EMBL" id="BAO43937.1"/>
    </source>
</evidence>